<evidence type="ECO:0000313" key="11">
    <source>
        <dbReference type="Proteomes" id="UP000278907"/>
    </source>
</evidence>
<evidence type="ECO:0000256" key="2">
    <source>
        <dbReference type="ARBA" id="ARBA00009747"/>
    </source>
</evidence>
<evidence type="ECO:0000256" key="1">
    <source>
        <dbReference type="ARBA" id="ARBA00001946"/>
    </source>
</evidence>
<comment type="cofactor">
    <cofactor evidence="1">
        <name>Mg(2+)</name>
        <dbReference type="ChEBI" id="CHEBI:18420"/>
    </cofactor>
</comment>
<evidence type="ECO:0000256" key="7">
    <source>
        <dbReference type="ARBA" id="ARBA00022840"/>
    </source>
</evidence>
<dbReference type="InterPro" id="IPR003846">
    <property type="entry name" value="SelO"/>
</dbReference>
<name>A0ABX9QDK6_9BACT</name>
<evidence type="ECO:0000256" key="4">
    <source>
        <dbReference type="ARBA" id="ARBA00022695"/>
    </source>
</evidence>
<evidence type="ECO:0000256" key="6">
    <source>
        <dbReference type="ARBA" id="ARBA00022741"/>
    </source>
</evidence>
<evidence type="ECO:0008006" key="12">
    <source>
        <dbReference type="Google" id="ProtNLM"/>
    </source>
</evidence>
<comment type="similarity">
    <text evidence="2">Belongs to the SELO family.</text>
</comment>
<evidence type="ECO:0000256" key="5">
    <source>
        <dbReference type="ARBA" id="ARBA00022723"/>
    </source>
</evidence>
<evidence type="ECO:0000256" key="9">
    <source>
        <dbReference type="SAM" id="MobiDB-lite"/>
    </source>
</evidence>
<keyword evidence="6" id="KW-0547">Nucleotide-binding</keyword>
<gene>
    <name evidence="10" type="ORF">D7Y13_23320</name>
</gene>
<feature type="region of interest" description="Disordered" evidence="9">
    <location>
        <begin position="1"/>
        <end position="23"/>
    </location>
</feature>
<dbReference type="PANTHER" id="PTHR32057">
    <property type="entry name" value="PROTEIN ADENYLYLTRANSFERASE SELO, MITOCHONDRIAL"/>
    <property type="match status" value="1"/>
</dbReference>
<keyword evidence="8" id="KW-0460">Magnesium</keyword>
<keyword evidence="11" id="KW-1185">Reference proteome</keyword>
<evidence type="ECO:0000256" key="3">
    <source>
        <dbReference type="ARBA" id="ARBA00022679"/>
    </source>
</evidence>
<organism evidence="10 11">
    <name type="scientific">Corallococcus praedator</name>
    <dbReference type="NCBI Taxonomy" id="2316724"/>
    <lineage>
        <taxon>Bacteria</taxon>
        <taxon>Pseudomonadati</taxon>
        <taxon>Myxococcota</taxon>
        <taxon>Myxococcia</taxon>
        <taxon>Myxococcales</taxon>
        <taxon>Cystobacterineae</taxon>
        <taxon>Myxococcaceae</taxon>
        <taxon>Corallococcus</taxon>
    </lineage>
</organism>
<evidence type="ECO:0000256" key="8">
    <source>
        <dbReference type="ARBA" id="ARBA00022842"/>
    </source>
</evidence>
<dbReference type="Pfam" id="PF02696">
    <property type="entry name" value="SelO"/>
    <property type="match status" value="1"/>
</dbReference>
<keyword evidence="4" id="KW-0548">Nucleotidyltransferase</keyword>
<feature type="non-terminal residue" evidence="10">
    <location>
        <position position="93"/>
    </location>
</feature>
<dbReference type="Proteomes" id="UP000278907">
    <property type="component" value="Unassembled WGS sequence"/>
</dbReference>
<accession>A0ABX9QDK6</accession>
<comment type="caution">
    <text evidence="10">The sequence shown here is derived from an EMBL/GenBank/DDBJ whole genome shotgun (WGS) entry which is preliminary data.</text>
</comment>
<proteinExistence type="inferred from homology"/>
<keyword evidence="5" id="KW-0479">Metal-binding</keyword>
<dbReference type="EMBL" id="RAWI01000192">
    <property type="protein sequence ID" value="RKI02946.1"/>
    <property type="molecule type" value="Genomic_DNA"/>
</dbReference>
<dbReference type="RefSeq" id="WP_208734486.1">
    <property type="nucleotide sequence ID" value="NZ_RAWI01000192.1"/>
</dbReference>
<protein>
    <recommendedName>
        <fullName evidence="12">Selenoprotein O</fullName>
    </recommendedName>
</protein>
<evidence type="ECO:0000313" key="10">
    <source>
        <dbReference type="EMBL" id="RKI02946.1"/>
    </source>
</evidence>
<reference evidence="10 11" key="1">
    <citation type="submission" date="2018-09" db="EMBL/GenBank/DDBJ databases">
        <authorList>
            <person name="Livingstone P.G."/>
            <person name="Whitworth D.E."/>
        </authorList>
    </citation>
    <scope>NUCLEOTIDE SEQUENCE [LARGE SCALE GENOMIC DNA]</scope>
    <source>
        <strain evidence="10 11">CA031B</strain>
    </source>
</reference>
<dbReference type="PANTHER" id="PTHR32057:SF14">
    <property type="entry name" value="PROTEIN ADENYLYLTRANSFERASE SELO, MITOCHONDRIAL"/>
    <property type="match status" value="1"/>
</dbReference>
<keyword evidence="3" id="KW-0808">Transferase</keyword>
<keyword evidence="7" id="KW-0067">ATP-binding</keyword>
<sequence length="93" mass="10102">MPHFSSRFVDATPGDPLTDTRSRQVQGALWSRVQPTPVSAPRLVAFSPEVARLLGLDEQALRSEAWVRVLAGNALEPGMVPYAANYGGHQFGQ</sequence>